<dbReference type="EMBL" id="CP139781">
    <property type="protein sequence ID" value="WRQ87979.1"/>
    <property type="molecule type" value="Genomic_DNA"/>
</dbReference>
<organism evidence="9 10">
    <name type="scientific">Actomonas aquatica</name>
    <dbReference type="NCBI Taxonomy" id="2866162"/>
    <lineage>
        <taxon>Bacteria</taxon>
        <taxon>Pseudomonadati</taxon>
        <taxon>Verrucomicrobiota</taxon>
        <taxon>Opitutia</taxon>
        <taxon>Opitutales</taxon>
        <taxon>Opitutaceae</taxon>
        <taxon>Actomonas</taxon>
    </lineage>
</organism>
<dbReference type="PROSITE" id="PS50059">
    <property type="entry name" value="FKBP_PPIASE"/>
    <property type="match status" value="1"/>
</dbReference>
<evidence type="ECO:0000256" key="4">
    <source>
        <dbReference type="ARBA" id="ARBA00023235"/>
    </source>
</evidence>
<accession>A0ABZ1C8R7</accession>
<dbReference type="Gene3D" id="1.10.287.460">
    <property type="entry name" value="Peptidyl-prolyl cis-trans isomerase, FKBP-type, N-terminal domain"/>
    <property type="match status" value="1"/>
</dbReference>
<evidence type="ECO:0000313" key="9">
    <source>
        <dbReference type="EMBL" id="WRQ87979.1"/>
    </source>
</evidence>
<protein>
    <recommendedName>
        <fullName evidence="6">Peptidyl-prolyl cis-trans isomerase</fullName>
        <ecNumber evidence="6">5.2.1.8</ecNumber>
    </recommendedName>
</protein>
<dbReference type="EC" id="5.2.1.8" evidence="6"/>
<dbReference type="Proteomes" id="UP000738431">
    <property type="component" value="Chromosome"/>
</dbReference>
<dbReference type="GO" id="GO:0003755">
    <property type="term" value="F:peptidyl-prolyl cis-trans isomerase activity"/>
    <property type="evidence" value="ECO:0007669"/>
    <property type="project" value="UniProtKB-EC"/>
</dbReference>
<sequence>MSESDATPAPESTPASTAAASFDSIDQKVSYGIGMQMGSQLAQDPSLSIDLDALAEGIADALAGNQPKVSQADLMMAFQAKRAEAQEAANAKAQVNLEAGAAFLAQNGARPEVTTTASGLQYEVIVAGTGPKPTPAQSVQVHYHGTLIDGTVFDSSVQRGEPISFPVTGVIKGWIEALQLMPQGSKWKLYIPADLAYGNVDKGTIPPGSTLIFEVELLDIK</sequence>
<name>A0ABZ1C8R7_9BACT</name>
<dbReference type="PANTHER" id="PTHR43811">
    <property type="entry name" value="FKBP-TYPE PEPTIDYL-PROLYL CIS-TRANS ISOMERASE FKPA"/>
    <property type="match status" value="1"/>
</dbReference>
<dbReference type="NCBIfam" id="NF008602">
    <property type="entry name" value="PRK11570.1"/>
    <property type="match status" value="1"/>
</dbReference>
<comment type="catalytic activity">
    <reaction evidence="1 5 6">
        <text>[protein]-peptidylproline (omega=180) = [protein]-peptidylproline (omega=0)</text>
        <dbReference type="Rhea" id="RHEA:16237"/>
        <dbReference type="Rhea" id="RHEA-COMP:10747"/>
        <dbReference type="Rhea" id="RHEA-COMP:10748"/>
        <dbReference type="ChEBI" id="CHEBI:83833"/>
        <dbReference type="ChEBI" id="CHEBI:83834"/>
        <dbReference type="EC" id="5.2.1.8"/>
    </reaction>
</comment>
<evidence type="ECO:0000256" key="5">
    <source>
        <dbReference type="PROSITE-ProRule" id="PRU00277"/>
    </source>
</evidence>
<dbReference type="InterPro" id="IPR001179">
    <property type="entry name" value="PPIase_FKBP_dom"/>
</dbReference>
<comment type="similarity">
    <text evidence="2 6">Belongs to the FKBP-type PPIase family.</text>
</comment>
<evidence type="ECO:0000256" key="6">
    <source>
        <dbReference type="RuleBase" id="RU003915"/>
    </source>
</evidence>
<keyword evidence="4 5" id="KW-0413">Isomerase</keyword>
<dbReference type="Gene3D" id="3.10.50.40">
    <property type="match status" value="1"/>
</dbReference>
<keyword evidence="3 5" id="KW-0697">Rotamase</keyword>
<dbReference type="InterPro" id="IPR000774">
    <property type="entry name" value="PPIase_FKBP_N"/>
</dbReference>
<dbReference type="InterPro" id="IPR036944">
    <property type="entry name" value="PPIase_FKBP_N_sf"/>
</dbReference>
<dbReference type="Pfam" id="PF00254">
    <property type="entry name" value="FKBP_C"/>
    <property type="match status" value="1"/>
</dbReference>
<reference evidence="9 10" key="1">
    <citation type="submission" date="2023-12" db="EMBL/GenBank/DDBJ databases">
        <title>Description of an unclassified Opitutus bacterium of Verrucomicrobiota.</title>
        <authorList>
            <person name="Zhang D.-F."/>
        </authorList>
    </citation>
    <scope>NUCLEOTIDE SEQUENCE [LARGE SCALE GENOMIC DNA]</scope>
    <source>
        <strain evidence="9 10">WL0086</strain>
    </source>
</reference>
<gene>
    <name evidence="9" type="ORF">K1X11_001070</name>
</gene>
<evidence type="ECO:0000313" key="10">
    <source>
        <dbReference type="Proteomes" id="UP000738431"/>
    </source>
</evidence>
<feature type="region of interest" description="Disordered" evidence="7">
    <location>
        <begin position="1"/>
        <end position="21"/>
    </location>
</feature>
<dbReference type="InterPro" id="IPR046357">
    <property type="entry name" value="PPIase_dom_sf"/>
</dbReference>
<dbReference type="Pfam" id="PF01346">
    <property type="entry name" value="FKBP_N"/>
    <property type="match status" value="1"/>
</dbReference>
<dbReference type="PANTHER" id="PTHR43811:SF23">
    <property type="entry name" value="FKBP-TYPE 22 KDA PEPTIDYL-PROLYL CIS-TRANS ISOMERASE"/>
    <property type="match status" value="1"/>
</dbReference>
<proteinExistence type="inferred from homology"/>
<keyword evidence="10" id="KW-1185">Reference proteome</keyword>
<dbReference type="RefSeq" id="WP_221028985.1">
    <property type="nucleotide sequence ID" value="NZ_CP139781.1"/>
</dbReference>
<evidence type="ECO:0000256" key="2">
    <source>
        <dbReference type="ARBA" id="ARBA00006577"/>
    </source>
</evidence>
<evidence type="ECO:0000256" key="3">
    <source>
        <dbReference type="ARBA" id="ARBA00023110"/>
    </source>
</evidence>
<evidence type="ECO:0000256" key="7">
    <source>
        <dbReference type="SAM" id="MobiDB-lite"/>
    </source>
</evidence>
<feature type="domain" description="PPIase FKBP-type" evidence="8">
    <location>
        <begin position="136"/>
        <end position="221"/>
    </location>
</feature>
<evidence type="ECO:0000259" key="8">
    <source>
        <dbReference type="PROSITE" id="PS50059"/>
    </source>
</evidence>
<evidence type="ECO:0000256" key="1">
    <source>
        <dbReference type="ARBA" id="ARBA00000971"/>
    </source>
</evidence>
<dbReference type="SUPFAM" id="SSF54534">
    <property type="entry name" value="FKBP-like"/>
    <property type="match status" value="1"/>
</dbReference>